<dbReference type="Proteomes" id="UP000218267">
    <property type="component" value="Chromosome"/>
</dbReference>
<dbReference type="InterPro" id="IPR007048">
    <property type="entry name" value="IraD/Gp25-like"/>
</dbReference>
<keyword evidence="3" id="KW-1185">Reference proteome</keyword>
<protein>
    <submittedName>
        <fullName evidence="2">Gene 25-like lysozyme</fullName>
    </submittedName>
</protein>
<dbReference type="KEGG" id="mbas:ALGA_1872"/>
<sequence>MNKPYYTLPLRFGRLCEKKDLEHCMLKESISQHLYLIITTALGDCLYDETFGCSIWDSDFDNKINDSRLKEQIKYGLYSSIKNHENRLDDLGVEISFSQALVGVGENVTSMKKKLDLVVTGTLAQTDEPFAFSGYFFMGPLSYY</sequence>
<reference evidence="2 3" key="1">
    <citation type="journal article" date="2018" name="Mar. Genomics">
        <title>Complete genome sequence of Marinifilaceae bacterium strain SPP2, isolated from the Antarctic marine sediment.</title>
        <authorList>
            <person name="Watanabe M."/>
            <person name="Kojima H."/>
            <person name="Fukui M."/>
        </authorList>
    </citation>
    <scope>NUCLEOTIDE SEQUENCE [LARGE SCALE GENOMIC DNA]</scope>
    <source>
        <strain evidence="2 3">SPP2</strain>
    </source>
</reference>
<evidence type="ECO:0000313" key="3">
    <source>
        <dbReference type="Proteomes" id="UP000218267"/>
    </source>
</evidence>
<evidence type="ECO:0000259" key="1">
    <source>
        <dbReference type="Pfam" id="PF04965"/>
    </source>
</evidence>
<proteinExistence type="predicted"/>
<reference evidence="3" key="2">
    <citation type="journal article" date="2020" name="Antonie Van Leeuwenhoek">
        <title>Labilibaculum antarcticum sp. nov., a novel facultative anaerobic, psychrotorelant bacterium isolated from marine sediment of Antarctica.</title>
        <authorList>
            <person name="Watanabe M."/>
            <person name="Kojima H."/>
            <person name="Fukui M."/>
        </authorList>
    </citation>
    <scope>NUCLEOTIDE SEQUENCE [LARGE SCALE GENOMIC DNA]</scope>
    <source>
        <strain evidence="3">SPP2</strain>
    </source>
</reference>
<feature type="domain" description="IraD/Gp25-like" evidence="1">
    <location>
        <begin position="26"/>
        <end position="126"/>
    </location>
</feature>
<dbReference type="AlphaFoldDB" id="A0A1Y1CJS6"/>
<dbReference type="SUPFAM" id="SSF160719">
    <property type="entry name" value="gpW/gp25-like"/>
    <property type="match status" value="1"/>
</dbReference>
<dbReference type="Pfam" id="PF04965">
    <property type="entry name" value="GPW_gp25"/>
    <property type="match status" value="1"/>
</dbReference>
<evidence type="ECO:0000313" key="2">
    <source>
        <dbReference type="EMBL" id="BAX80232.1"/>
    </source>
</evidence>
<accession>A0A1Y1CJS6</accession>
<dbReference type="EMBL" id="AP018042">
    <property type="protein sequence ID" value="BAX80232.1"/>
    <property type="molecule type" value="Genomic_DNA"/>
</dbReference>
<gene>
    <name evidence="2" type="ORF">ALGA_1872</name>
</gene>
<organism evidence="2 3">
    <name type="scientific">Labilibaculum antarcticum</name>
    <dbReference type="NCBI Taxonomy" id="1717717"/>
    <lineage>
        <taxon>Bacteria</taxon>
        <taxon>Pseudomonadati</taxon>
        <taxon>Bacteroidota</taxon>
        <taxon>Bacteroidia</taxon>
        <taxon>Marinilabiliales</taxon>
        <taxon>Marinifilaceae</taxon>
        <taxon>Labilibaculum</taxon>
    </lineage>
</organism>
<dbReference type="Gene3D" id="3.10.450.40">
    <property type="match status" value="1"/>
</dbReference>
<name>A0A1Y1CJS6_9BACT</name>